<feature type="transmembrane region" description="Helical" evidence="11">
    <location>
        <begin position="16"/>
        <end position="37"/>
    </location>
</feature>
<dbReference type="EMBL" id="CP111024">
    <property type="protein sequence ID" value="WAR23505.1"/>
    <property type="molecule type" value="Genomic_DNA"/>
</dbReference>
<dbReference type="EC" id="2.4.1.-" evidence="11"/>
<evidence type="ECO:0000259" key="13">
    <source>
        <dbReference type="Pfam" id="PF13733"/>
    </source>
</evidence>
<feature type="domain" description="Galactosyltransferase N-terminal" evidence="13">
    <location>
        <begin position="176"/>
        <end position="239"/>
    </location>
</feature>
<evidence type="ECO:0000256" key="10">
    <source>
        <dbReference type="ARBA" id="ARBA00023180"/>
    </source>
</evidence>
<dbReference type="InterPro" id="IPR027995">
    <property type="entry name" value="Galactosyl_T_N"/>
</dbReference>
<comment type="pathway">
    <text evidence="2 11">Protein modification; protein glycosylation.</text>
</comment>
<dbReference type="InterPro" id="IPR029044">
    <property type="entry name" value="Nucleotide-diphossugar_trans"/>
</dbReference>
<evidence type="ECO:0000256" key="8">
    <source>
        <dbReference type="ARBA" id="ARBA00022989"/>
    </source>
</evidence>
<dbReference type="Pfam" id="PF02709">
    <property type="entry name" value="Glyco_transf_7C"/>
    <property type="match status" value="1"/>
</dbReference>
<evidence type="ECO:0000256" key="5">
    <source>
        <dbReference type="ARBA" id="ARBA00022679"/>
    </source>
</evidence>
<evidence type="ECO:0000313" key="15">
    <source>
        <dbReference type="Proteomes" id="UP001164746"/>
    </source>
</evidence>
<proteinExistence type="inferred from homology"/>
<feature type="domain" description="Galactosyltransferase C-terminal" evidence="12">
    <location>
        <begin position="281"/>
        <end position="336"/>
    </location>
</feature>
<comment type="similarity">
    <text evidence="3 11">Belongs to the glycosyltransferase 7 family.</text>
</comment>
<keyword evidence="6 11" id="KW-0812">Transmembrane</keyword>
<comment type="subcellular location">
    <subcellularLocation>
        <location evidence="1">Membrane</location>
        <topology evidence="1">Single-pass type II membrane protein</topology>
    </subcellularLocation>
</comment>
<evidence type="ECO:0000259" key="12">
    <source>
        <dbReference type="Pfam" id="PF02709"/>
    </source>
</evidence>
<gene>
    <name evidence="14" type="ORF">MAR_037174</name>
</gene>
<dbReference type="Pfam" id="PF13733">
    <property type="entry name" value="Glyco_transf_7N"/>
    <property type="match status" value="1"/>
</dbReference>
<organism evidence="14 15">
    <name type="scientific">Mya arenaria</name>
    <name type="common">Soft-shell clam</name>
    <dbReference type="NCBI Taxonomy" id="6604"/>
    <lineage>
        <taxon>Eukaryota</taxon>
        <taxon>Metazoa</taxon>
        <taxon>Spiralia</taxon>
        <taxon>Lophotrochozoa</taxon>
        <taxon>Mollusca</taxon>
        <taxon>Bivalvia</taxon>
        <taxon>Autobranchia</taxon>
        <taxon>Heteroconchia</taxon>
        <taxon>Euheterodonta</taxon>
        <taxon>Imparidentia</taxon>
        <taxon>Neoheterodontei</taxon>
        <taxon>Myida</taxon>
        <taxon>Myoidea</taxon>
        <taxon>Myidae</taxon>
        <taxon>Mya</taxon>
    </lineage>
</organism>
<evidence type="ECO:0000256" key="2">
    <source>
        <dbReference type="ARBA" id="ARBA00004922"/>
    </source>
</evidence>
<protein>
    <recommendedName>
        <fullName evidence="11">Beta-1,4-galactosyltransferase</fullName>
        <ecNumber evidence="11">2.4.1.-</ecNumber>
    </recommendedName>
</protein>
<dbReference type="PRINTS" id="PR02050">
    <property type="entry name" value="B14GALTRFASE"/>
</dbReference>
<dbReference type="Gene3D" id="3.90.550.10">
    <property type="entry name" value="Spore Coat Polysaccharide Biosynthesis Protein SpsA, Chain A"/>
    <property type="match status" value="1"/>
</dbReference>
<dbReference type="PANTHER" id="PTHR19300:SF57">
    <property type="entry name" value="BETA-1,4-N-ACETYLGALACTOSAMINYLTRANSFERASE"/>
    <property type="match status" value="1"/>
</dbReference>
<accession>A0ABY7FN70</accession>
<evidence type="ECO:0000256" key="3">
    <source>
        <dbReference type="ARBA" id="ARBA00005735"/>
    </source>
</evidence>
<keyword evidence="7 11" id="KW-0735">Signal-anchor</keyword>
<keyword evidence="15" id="KW-1185">Reference proteome</keyword>
<dbReference type="Proteomes" id="UP001164746">
    <property type="component" value="Chromosome 13"/>
</dbReference>
<evidence type="ECO:0000256" key="6">
    <source>
        <dbReference type="ARBA" id="ARBA00022692"/>
    </source>
</evidence>
<evidence type="ECO:0000256" key="1">
    <source>
        <dbReference type="ARBA" id="ARBA00004606"/>
    </source>
</evidence>
<sequence>MEQIKHFYRRRDGFHCYIYLIMSIIVTLMFIQFASIFHGTISRDADLKANVYTKKQNREATFKKSTVTSDQAKQATIANITDILEEIHILKAMLNISTKNITFNAKRKVITKDETISILGDEKNALVIRNHSNGKVDLQWPKVNDSSFILKQPSINWSLVLDHKLVRAGGKRPNYCPLWPSELIGQMPPDTFIRETELPEAYRKQVQHGGRFRPSECEPRERTAIIIPYRDREQNLKAFPSQFNRGLLANVGFLTASSVSKYTCYVIHDVDLLQMDDRNLYRLPYTSYFGGVSAFSPEQLWRVNGYSNLYFGWGGEDDDMVMRFTLVNSAPERMKSDGLRSVAYKRLALEFKPLYTWVYIGVKEAQVMEIRHFRSKDKIVKHEIGKHKPQSDTGTREA</sequence>
<dbReference type="PANTHER" id="PTHR19300">
    <property type="entry name" value="BETA-1,4-GALACTOSYLTRANSFERASE"/>
    <property type="match status" value="1"/>
</dbReference>
<keyword evidence="8 11" id="KW-1133">Transmembrane helix</keyword>
<dbReference type="SUPFAM" id="SSF53448">
    <property type="entry name" value="Nucleotide-diphospho-sugar transferases"/>
    <property type="match status" value="1"/>
</dbReference>
<evidence type="ECO:0000313" key="14">
    <source>
        <dbReference type="EMBL" id="WAR23505.1"/>
    </source>
</evidence>
<keyword evidence="10 11" id="KW-0325">Glycoprotein</keyword>
<dbReference type="InterPro" id="IPR003859">
    <property type="entry name" value="Galactosyl_T"/>
</dbReference>
<dbReference type="InterPro" id="IPR027791">
    <property type="entry name" value="Galactosyl_T_C"/>
</dbReference>
<evidence type="ECO:0000256" key="4">
    <source>
        <dbReference type="ARBA" id="ARBA00022676"/>
    </source>
</evidence>
<evidence type="ECO:0000256" key="7">
    <source>
        <dbReference type="ARBA" id="ARBA00022968"/>
    </source>
</evidence>
<keyword evidence="5 11" id="KW-0808">Transferase</keyword>
<evidence type="ECO:0000256" key="11">
    <source>
        <dbReference type="RuleBase" id="RU368121"/>
    </source>
</evidence>
<keyword evidence="9 11" id="KW-0472">Membrane</keyword>
<keyword evidence="4 11" id="KW-0328">Glycosyltransferase</keyword>
<reference evidence="14" key="1">
    <citation type="submission" date="2022-11" db="EMBL/GenBank/DDBJ databases">
        <title>Centuries of genome instability and evolution in soft-shell clam transmissible cancer (bioRxiv).</title>
        <authorList>
            <person name="Hart S.F.M."/>
            <person name="Yonemitsu M.A."/>
            <person name="Giersch R.M."/>
            <person name="Beal B.F."/>
            <person name="Arriagada G."/>
            <person name="Davis B.W."/>
            <person name="Ostrander E.A."/>
            <person name="Goff S.P."/>
            <person name="Metzger M.J."/>
        </authorList>
    </citation>
    <scope>NUCLEOTIDE SEQUENCE</scope>
    <source>
        <strain evidence="14">MELC-2E11</strain>
        <tissue evidence="14">Siphon/mantle</tissue>
    </source>
</reference>
<evidence type="ECO:0000256" key="9">
    <source>
        <dbReference type="ARBA" id="ARBA00023136"/>
    </source>
</evidence>
<name>A0ABY7FN70_MYAAR</name>
<comment type="function">
    <text evidence="11">Catalyses the transfer of galactose onto proteins or lipids.</text>
</comment>